<dbReference type="InterPro" id="IPR052750">
    <property type="entry name" value="GH18_Chitinase"/>
</dbReference>
<accession>I0H0F1</accession>
<dbReference type="EMBL" id="AP012319">
    <property type="protein sequence ID" value="BAL86488.1"/>
    <property type="molecule type" value="Genomic_DNA"/>
</dbReference>
<organism evidence="2 3">
    <name type="scientific">Actinoplanes missouriensis (strain ATCC 14538 / DSM 43046 / CBS 188.64 / JCM 3121 / NBRC 102363 / NCIMB 12654 / NRRL B-3342 / UNCC 431)</name>
    <dbReference type="NCBI Taxonomy" id="512565"/>
    <lineage>
        <taxon>Bacteria</taxon>
        <taxon>Bacillati</taxon>
        <taxon>Actinomycetota</taxon>
        <taxon>Actinomycetes</taxon>
        <taxon>Micromonosporales</taxon>
        <taxon>Micromonosporaceae</taxon>
        <taxon>Actinoplanes</taxon>
    </lineage>
</organism>
<dbReference type="HOGENOM" id="CLU_019399_0_1_11"/>
<evidence type="ECO:0000256" key="1">
    <source>
        <dbReference type="SAM" id="MobiDB-lite"/>
    </source>
</evidence>
<feature type="region of interest" description="Disordered" evidence="1">
    <location>
        <begin position="1"/>
        <end position="41"/>
    </location>
</feature>
<protein>
    <submittedName>
        <fullName evidence="2">Putative glycosyl hydrolase</fullName>
    </submittedName>
</protein>
<keyword evidence="3" id="KW-1185">Reference proteome</keyword>
<dbReference type="PANTHER" id="PTHR42976:SF1">
    <property type="entry name" value="GH18 DOMAIN-CONTAINING PROTEIN-RELATED"/>
    <property type="match status" value="1"/>
</dbReference>
<dbReference type="AlphaFoldDB" id="I0H0F1"/>
<reference evidence="2 3" key="1">
    <citation type="submission" date="2012-02" db="EMBL/GenBank/DDBJ databases">
        <title>Complete genome sequence of Actinoplanes missouriensis 431 (= NBRC 102363).</title>
        <authorList>
            <person name="Ohnishi Y."/>
            <person name="Ishikawa J."/>
            <person name="Sekine M."/>
            <person name="Hosoyama A."/>
            <person name="Harada T."/>
            <person name="Narita H."/>
            <person name="Hata T."/>
            <person name="Konno Y."/>
            <person name="Tutikane K."/>
            <person name="Fujita N."/>
            <person name="Horinouchi S."/>
            <person name="Hayakawa M."/>
        </authorList>
    </citation>
    <scope>NUCLEOTIDE SEQUENCE [LARGE SCALE GENOMIC DNA]</scope>
    <source>
        <strain evidence="3">ATCC 14538 / DSM 43046 / CBS 188.64 / JCM 3121 / NBRC 102363 / NCIMB 12654 / NRRL B-3342 / UNCC 431</strain>
    </source>
</reference>
<dbReference type="STRING" id="512565.AMIS_12680"/>
<proteinExistence type="predicted"/>
<keyword evidence="2" id="KW-0378">Hydrolase</keyword>
<dbReference type="Proteomes" id="UP000007882">
    <property type="component" value="Chromosome"/>
</dbReference>
<dbReference type="PANTHER" id="PTHR42976">
    <property type="entry name" value="BIFUNCTIONAL CHITINASE/LYSOZYME-RELATED"/>
    <property type="match status" value="1"/>
</dbReference>
<dbReference type="PATRIC" id="fig|512565.3.peg.1273"/>
<name>I0H0F1_ACTM4</name>
<dbReference type="SUPFAM" id="SSF51445">
    <property type="entry name" value="(Trans)glycosidases"/>
    <property type="match status" value="1"/>
</dbReference>
<feature type="compositionally biased region" description="Low complexity" evidence="1">
    <location>
        <begin position="1"/>
        <end position="37"/>
    </location>
</feature>
<evidence type="ECO:0000313" key="2">
    <source>
        <dbReference type="EMBL" id="BAL86488.1"/>
    </source>
</evidence>
<evidence type="ECO:0000313" key="3">
    <source>
        <dbReference type="Proteomes" id="UP000007882"/>
    </source>
</evidence>
<dbReference type="eggNOG" id="COG3291">
    <property type="taxonomic scope" value="Bacteria"/>
</dbReference>
<sequence length="328" mass="32844">MSASPSATAGASPSVSAGLASSAPASATAPAPASASAGDDEGPVVAPYVDILGTGTDIEEVHEKTGLTDFSLAFVLADAAGTCTPTWGGTTALDDSAVAGEIEAIDGIGGEVIVSTGGATGTYLENVCSSGDLADAYADALDAAGSNHLDVDIEQDVDHRTVAAALAELQAGRGTAISLTLPVGGTETGLTDADVELLRTLADAGVELTVNAMTMNFSYDSGWGEAMTEATEAVHADLATVWPGRTEAQLYAMLGVTPMIGVNDTGPVTTVANARTVLAFAAAKGLGFVRFWSVNRDNGDCGDGELSGTCSGISQSDYAFTKLFAGFE</sequence>
<dbReference type="KEGG" id="ams:AMIS_12680"/>
<dbReference type="GO" id="GO:0016787">
    <property type="term" value="F:hydrolase activity"/>
    <property type="evidence" value="ECO:0007669"/>
    <property type="project" value="UniProtKB-KW"/>
</dbReference>
<dbReference type="Gene3D" id="3.20.20.80">
    <property type="entry name" value="Glycosidases"/>
    <property type="match status" value="1"/>
</dbReference>
<dbReference type="InterPro" id="IPR017853">
    <property type="entry name" value="GH"/>
</dbReference>
<gene>
    <name evidence="2" type="ordered locus">AMIS_12680</name>
</gene>